<dbReference type="EMBL" id="BAAARB010000004">
    <property type="protein sequence ID" value="GAA2374609.1"/>
    <property type="molecule type" value="Genomic_DNA"/>
</dbReference>
<proteinExistence type="inferred from homology"/>
<keyword evidence="9 12" id="KW-0274">FAD</keyword>
<evidence type="ECO:0000313" key="15">
    <source>
        <dbReference type="Proteomes" id="UP001501170"/>
    </source>
</evidence>
<comment type="subcellular location">
    <subcellularLocation>
        <location evidence="12">Cytoplasm</location>
    </subcellularLocation>
</comment>
<evidence type="ECO:0000256" key="6">
    <source>
        <dbReference type="ARBA" id="ARBA00012402"/>
    </source>
</evidence>
<evidence type="ECO:0000256" key="4">
    <source>
        <dbReference type="ARBA" id="ARBA00004744"/>
    </source>
</evidence>
<dbReference type="Gene3D" id="3.90.660.20">
    <property type="entry name" value="Protoporphyrinogen oxidase, mitochondrial, domain 2"/>
    <property type="match status" value="1"/>
</dbReference>
<dbReference type="PANTHER" id="PTHR42923">
    <property type="entry name" value="PROTOPORPHYRINOGEN OXIDASE"/>
    <property type="match status" value="1"/>
</dbReference>
<dbReference type="InterPro" id="IPR002937">
    <property type="entry name" value="Amino_oxidase"/>
</dbReference>
<comment type="function">
    <text evidence="3 12">Involved in coproporphyrin-dependent heme b biosynthesis. Catalyzes the oxidation of coproporphyrinogen III to coproporphyrin III.</text>
</comment>
<dbReference type="Gene3D" id="1.10.3110.10">
    <property type="entry name" value="protoporphyrinogen ix oxidase, domain 3"/>
    <property type="match status" value="1"/>
</dbReference>
<dbReference type="Pfam" id="PF01593">
    <property type="entry name" value="Amino_oxidase"/>
    <property type="match status" value="1"/>
</dbReference>
<evidence type="ECO:0000256" key="12">
    <source>
        <dbReference type="RuleBase" id="RU364052"/>
    </source>
</evidence>
<comment type="catalytic activity">
    <reaction evidence="1">
        <text>coproporphyrinogen III + 3 O2 = coproporphyrin III + 3 H2O2</text>
        <dbReference type="Rhea" id="RHEA:43436"/>
        <dbReference type="ChEBI" id="CHEBI:15379"/>
        <dbReference type="ChEBI" id="CHEBI:16240"/>
        <dbReference type="ChEBI" id="CHEBI:57309"/>
        <dbReference type="ChEBI" id="CHEBI:131725"/>
        <dbReference type="EC" id="1.3.3.15"/>
    </reaction>
    <physiologicalReaction direction="left-to-right" evidence="1">
        <dbReference type="Rhea" id="RHEA:43437"/>
    </physiologicalReaction>
</comment>
<keyword evidence="11 12" id="KW-0350">Heme biosynthesis</keyword>
<comment type="pathway">
    <text evidence="4 12">Porphyrin-containing compound metabolism; protoheme biosynthesis.</text>
</comment>
<name>A0ABP5UDF7_9ACTN</name>
<evidence type="ECO:0000256" key="9">
    <source>
        <dbReference type="ARBA" id="ARBA00022827"/>
    </source>
</evidence>
<reference evidence="15" key="1">
    <citation type="journal article" date="2019" name="Int. J. Syst. Evol. Microbiol.">
        <title>The Global Catalogue of Microorganisms (GCM) 10K type strain sequencing project: providing services to taxonomists for standard genome sequencing and annotation.</title>
        <authorList>
            <consortium name="The Broad Institute Genomics Platform"/>
            <consortium name="The Broad Institute Genome Sequencing Center for Infectious Disease"/>
            <person name="Wu L."/>
            <person name="Ma J."/>
        </authorList>
    </citation>
    <scope>NUCLEOTIDE SEQUENCE [LARGE SCALE GENOMIC DNA]</scope>
    <source>
        <strain evidence="15">JCM 16227</strain>
    </source>
</reference>
<evidence type="ECO:0000259" key="13">
    <source>
        <dbReference type="Pfam" id="PF01593"/>
    </source>
</evidence>
<evidence type="ECO:0000256" key="5">
    <source>
        <dbReference type="ARBA" id="ARBA00008310"/>
    </source>
</evidence>
<evidence type="ECO:0000256" key="8">
    <source>
        <dbReference type="ARBA" id="ARBA00022630"/>
    </source>
</evidence>
<evidence type="ECO:0000256" key="7">
    <source>
        <dbReference type="ARBA" id="ARBA00019046"/>
    </source>
</evidence>
<organism evidence="14 15">
    <name type="scientific">Gordonia cholesterolivorans</name>
    <dbReference type="NCBI Taxonomy" id="559625"/>
    <lineage>
        <taxon>Bacteria</taxon>
        <taxon>Bacillati</taxon>
        <taxon>Actinomycetota</taxon>
        <taxon>Actinomycetes</taxon>
        <taxon>Mycobacteriales</taxon>
        <taxon>Gordoniaceae</taxon>
        <taxon>Gordonia</taxon>
    </lineage>
</organism>
<comment type="caution">
    <text evidence="14">The sequence shown here is derived from an EMBL/GenBank/DDBJ whole genome shotgun (WGS) entry which is preliminary data.</text>
</comment>
<sequence>MTGGRSGDRNRVAVIGAGVSGLTAAHRLRRELGAQARIDVYDAADRPGGLLCTRTVGGTAVDVGAEAFIVRRPEALALVTELGLADRVVAPGPMRPAIWSGGALHDLPAPALMGIPAGPAPFADLAAADDLERMAAEERTPLEWTPGADPSVGELVGERYGRSVVARGVDPMLGGVYSALADQLGLREAVPALARALDAGAASLSAAVRTVLDAGAGGTGPVFGALAGGYRELVSALVEAAGADLRLGTEVVGLRPIADGAAVLVAGSGEPRAVEYDAVIVAVPIWTAARLLSEAAPAAAAVFGEVAPAGSAVVALAVPAATPLPEHSGVLVATDAGLRLKAITLSSQKWPHLRHGDVRTLRTSFGRLGDPVTASDTELVDAAVADLGTVFAAAGLPAPQVADAAVQRWPHGLPHYAPGHLARVREAVAGLPSRIGVAGSGYAGVGVPACIGTADAAVGEITADLRT</sequence>
<dbReference type="PRINTS" id="PR00419">
    <property type="entry name" value="ADXRDTASE"/>
</dbReference>
<evidence type="ECO:0000256" key="2">
    <source>
        <dbReference type="ARBA" id="ARBA00001974"/>
    </source>
</evidence>
<evidence type="ECO:0000256" key="10">
    <source>
        <dbReference type="ARBA" id="ARBA00023002"/>
    </source>
</evidence>
<dbReference type="SUPFAM" id="SSF51905">
    <property type="entry name" value="FAD/NAD(P)-binding domain"/>
    <property type="match status" value="1"/>
</dbReference>
<evidence type="ECO:0000256" key="3">
    <source>
        <dbReference type="ARBA" id="ARBA00002185"/>
    </source>
</evidence>
<comment type="similarity">
    <text evidence="5 12">Belongs to the protoporphyrinogen/coproporphyrinogen oxidase family. Coproporphyrinogen III oxidase subfamily.</text>
</comment>
<keyword evidence="10 12" id="KW-0560">Oxidoreductase</keyword>
<gene>
    <name evidence="14" type="ORF">GCM10009855_12320</name>
</gene>
<dbReference type="Gene3D" id="3.50.50.60">
    <property type="entry name" value="FAD/NAD(P)-binding domain"/>
    <property type="match status" value="1"/>
</dbReference>
<keyword evidence="12" id="KW-0963">Cytoplasm</keyword>
<dbReference type="InterPro" id="IPR050464">
    <property type="entry name" value="Zeta_carotene_desat/Oxidored"/>
</dbReference>
<dbReference type="InterPro" id="IPR004572">
    <property type="entry name" value="Protoporphyrinogen_oxidase"/>
</dbReference>
<evidence type="ECO:0000313" key="14">
    <source>
        <dbReference type="EMBL" id="GAA2374609.1"/>
    </source>
</evidence>
<keyword evidence="8 12" id="KW-0285">Flavoprotein</keyword>
<dbReference type="Proteomes" id="UP001501170">
    <property type="component" value="Unassembled WGS sequence"/>
</dbReference>
<dbReference type="InterPro" id="IPR036188">
    <property type="entry name" value="FAD/NAD-bd_sf"/>
</dbReference>
<evidence type="ECO:0000256" key="1">
    <source>
        <dbReference type="ARBA" id="ARBA00001755"/>
    </source>
</evidence>
<dbReference type="RefSeq" id="WP_278127251.1">
    <property type="nucleotide sequence ID" value="NZ_BAAARB010000004.1"/>
</dbReference>
<dbReference type="EC" id="1.3.3.15" evidence="6 12"/>
<comment type="cofactor">
    <cofactor evidence="2 12">
        <name>FAD</name>
        <dbReference type="ChEBI" id="CHEBI:57692"/>
    </cofactor>
</comment>
<dbReference type="SUPFAM" id="SSF54373">
    <property type="entry name" value="FAD-linked reductases, C-terminal domain"/>
    <property type="match status" value="1"/>
</dbReference>
<accession>A0ABP5UDF7</accession>
<dbReference type="PANTHER" id="PTHR42923:SF3">
    <property type="entry name" value="PROTOPORPHYRINOGEN OXIDASE"/>
    <property type="match status" value="1"/>
</dbReference>
<dbReference type="NCBIfam" id="TIGR00562">
    <property type="entry name" value="proto_IX_ox"/>
    <property type="match status" value="1"/>
</dbReference>
<protein>
    <recommendedName>
        <fullName evidence="7 12">Coproporphyrinogen III oxidase</fullName>
        <ecNumber evidence="6 12">1.3.3.15</ecNumber>
    </recommendedName>
</protein>
<evidence type="ECO:0000256" key="11">
    <source>
        <dbReference type="ARBA" id="ARBA00023133"/>
    </source>
</evidence>
<feature type="domain" description="Amine oxidase" evidence="13">
    <location>
        <begin position="19"/>
        <end position="461"/>
    </location>
</feature>
<keyword evidence="15" id="KW-1185">Reference proteome</keyword>